<reference evidence="2 3" key="1">
    <citation type="journal article" date="2011" name="Genome Res.">
        <title>Chromosome and gene copy number variation allow major structural change between species and strains of Leishmania.</title>
        <authorList>
            <person name="Rogers M.B."/>
            <person name="Hilley J.D."/>
            <person name="Dickens N.J."/>
            <person name="Wilkes J."/>
            <person name="Bates P.A."/>
            <person name="Depledge D.P."/>
            <person name="Harris D."/>
            <person name="Her Y."/>
            <person name="Herzyk P."/>
            <person name="Imamura H."/>
            <person name="Otto T.D."/>
            <person name="Sanders M."/>
            <person name="Seeger K."/>
            <person name="Dujardin J.C."/>
            <person name="Berriman M."/>
            <person name="Smith D.F."/>
            <person name="Hertz-Fowler C."/>
            <person name="Mottram J.C."/>
        </authorList>
    </citation>
    <scope>NUCLEOTIDE SEQUENCE [LARGE SCALE GENOMIC DNA]</scope>
    <source>
        <strain evidence="2 3">MHOM/GT/2001/U1103</strain>
    </source>
</reference>
<dbReference type="GeneID" id="13454155"/>
<organism evidence="2 3">
    <name type="scientific">Leishmania mexicana (strain MHOM/GT/2001/U1103)</name>
    <dbReference type="NCBI Taxonomy" id="929439"/>
    <lineage>
        <taxon>Eukaryota</taxon>
        <taxon>Discoba</taxon>
        <taxon>Euglenozoa</taxon>
        <taxon>Kinetoplastea</taxon>
        <taxon>Metakinetoplastina</taxon>
        <taxon>Trypanosomatida</taxon>
        <taxon>Trypanosomatidae</taxon>
        <taxon>Leishmaniinae</taxon>
        <taxon>Leishmania</taxon>
    </lineage>
</organism>
<feature type="compositionally biased region" description="Polar residues" evidence="1">
    <location>
        <begin position="32"/>
        <end position="41"/>
    </location>
</feature>
<name>E9AVU0_LEIMU</name>
<feature type="compositionally biased region" description="Polar residues" evidence="1">
    <location>
        <begin position="151"/>
        <end position="163"/>
    </location>
</feature>
<dbReference type="OrthoDB" id="239465at2759"/>
<dbReference type="Proteomes" id="UP000007259">
    <property type="component" value="Chromosome 22"/>
</dbReference>
<evidence type="ECO:0000313" key="2">
    <source>
        <dbReference type="EMBL" id="CBZ27073.1"/>
    </source>
</evidence>
<protein>
    <submittedName>
        <fullName evidence="2">Uncharacterized protein</fullName>
    </submittedName>
</protein>
<dbReference type="EMBL" id="FR799575">
    <property type="protein sequence ID" value="CBZ27073.1"/>
    <property type="molecule type" value="Genomic_DNA"/>
</dbReference>
<gene>
    <name evidence="2" type="ORF">LMXM_22_1080</name>
</gene>
<dbReference type="PhylomeDB" id="E9AVU0"/>
<keyword evidence="3" id="KW-1185">Reference proteome</keyword>
<proteinExistence type="predicted"/>
<sequence>MGWFRSSTSGAAVAAGTATAEAPAAAAEHGSQHQQPRLQTDSPAPLTEAEQLDLLVAGARLDDMEAQDTARFLGSNRRHMYADGLLSCAAYTFSGLQHMQGQSNALTLLTMWTVGTTFLVDVAERKYLQESLQGTLRTTKTTSEAEKPVSPDQSPQNATTASTPGIAAVAPAMRTASDSLSSTIKKSAPQDKEKLSEQQRRVFLTPAVASWLWMLASLQQFKAHKRLKWCGYSSWMGLGCAGYYTTRHLYNLLVK</sequence>
<dbReference type="RefSeq" id="XP_003875562.1">
    <property type="nucleotide sequence ID" value="XM_003875513.1"/>
</dbReference>
<dbReference type="VEuPathDB" id="TriTrypDB:LmxM.22.1080"/>
<evidence type="ECO:0000313" key="3">
    <source>
        <dbReference type="Proteomes" id="UP000007259"/>
    </source>
</evidence>
<feature type="region of interest" description="Disordered" evidence="1">
    <location>
        <begin position="15"/>
        <end position="41"/>
    </location>
</feature>
<dbReference type="AlphaFoldDB" id="E9AVU0"/>
<feature type="region of interest" description="Disordered" evidence="1">
    <location>
        <begin position="137"/>
        <end position="164"/>
    </location>
</feature>
<dbReference type="OMA" id="KWCGYSS"/>
<evidence type="ECO:0000256" key="1">
    <source>
        <dbReference type="SAM" id="MobiDB-lite"/>
    </source>
</evidence>
<accession>E9AVU0</accession>
<feature type="compositionally biased region" description="Low complexity" evidence="1">
    <location>
        <begin position="15"/>
        <end position="28"/>
    </location>
</feature>
<dbReference type="KEGG" id="lmi:LMXM_22_1080"/>